<keyword evidence="2" id="KW-0547">Nucleotide-binding</keyword>
<dbReference type="GO" id="GO:0006423">
    <property type="term" value="P:cysteinyl-tRNA aminoacylation"/>
    <property type="evidence" value="ECO:0007669"/>
    <property type="project" value="TreeGrafter"/>
</dbReference>
<accession>A0A553HZE8</accession>
<evidence type="ECO:0000313" key="6">
    <source>
        <dbReference type="Proteomes" id="UP000319160"/>
    </source>
</evidence>
<dbReference type="GO" id="GO:0005524">
    <property type="term" value="F:ATP binding"/>
    <property type="evidence" value="ECO:0007669"/>
    <property type="project" value="UniProtKB-KW"/>
</dbReference>
<dbReference type="InterPro" id="IPR024909">
    <property type="entry name" value="Cys-tRNA/MSH_ligase"/>
</dbReference>
<proteinExistence type="predicted"/>
<dbReference type="PANTHER" id="PTHR10890">
    <property type="entry name" value="CYSTEINYL-TRNA SYNTHETASE"/>
    <property type="match status" value="1"/>
</dbReference>
<sequence>MNDYFGLWVMFVVNTTDIDDKIIIQGRQQYLLACFKQEHTAEDDSVSDSILVEVEAAFWYYIGGNLPSLPANTTLDTFPRPWARCIRLLTRVTEHVPQIVRFVEEIVADGFGYATTDGSVYFDIDSFEKTGHSYTRLGSWNKNDGALQADGEGSLSREYQ</sequence>
<organism evidence="5 6">
    <name type="scientific">Xylaria flabelliformis</name>
    <dbReference type="NCBI Taxonomy" id="2512241"/>
    <lineage>
        <taxon>Eukaryota</taxon>
        <taxon>Fungi</taxon>
        <taxon>Dikarya</taxon>
        <taxon>Ascomycota</taxon>
        <taxon>Pezizomycotina</taxon>
        <taxon>Sordariomycetes</taxon>
        <taxon>Xylariomycetidae</taxon>
        <taxon>Xylariales</taxon>
        <taxon>Xylariaceae</taxon>
        <taxon>Xylaria</taxon>
    </lineage>
</organism>
<dbReference type="STRING" id="2512241.A0A553HZE8"/>
<comment type="caution">
    <text evidence="5">The sequence shown here is derived from an EMBL/GenBank/DDBJ whole genome shotgun (WGS) entry which is preliminary data.</text>
</comment>
<evidence type="ECO:0000256" key="2">
    <source>
        <dbReference type="ARBA" id="ARBA00022741"/>
    </source>
</evidence>
<dbReference type="OrthoDB" id="438179at2759"/>
<evidence type="ECO:0000259" key="4">
    <source>
        <dbReference type="Pfam" id="PF01406"/>
    </source>
</evidence>
<dbReference type="GO" id="GO:0004817">
    <property type="term" value="F:cysteine-tRNA ligase activity"/>
    <property type="evidence" value="ECO:0007669"/>
    <property type="project" value="TreeGrafter"/>
</dbReference>
<feature type="domain" description="tRNA synthetases class I catalytic" evidence="4">
    <location>
        <begin position="4"/>
        <end position="152"/>
    </location>
</feature>
<dbReference type="Gene3D" id="3.40.50.620">
    <property type="entry name" value="HUPs"/>
    <property type="match status" value="1"/>
</dbReference>
<dbReference type="InterPro" id="IPR032678">
    <property type="entry name" value="tRNA-synt_1_cat_dom"/>
</dbReference>
<keyword evidence="3" id="KW-0067">ATP-binding</keyword>
<reference evidence="6" key="1">
    <citation type="submission" date="2019-06" db="EMBL/GenBank/DDBJ databases">
        <title>Draft genome sequence of the griseofulvin-producing fungus Xylaria cubensis strain G536.</title>
        <authorList>
            <person name="Mead M.E."/>
            <person name="Raja H.A."/>
            <person name="Steenwyk J.L."/>
            <person name="Knowles S.L."/>
            <person name="Oberlies N.H."/>
            <person name="Rokas A."/>
        </authorList>
    </citation>
    <scope>NUCLEOTIDE SEQUENCE [LARGE SCALE GENOMIC DNA]</scope>
    <source>
        <strain evidence="6">G536</strain>
    </source>
</reference>
<dbReference type="AlphaFoldDB" id="A0A553HZE8"/>
<dbReference type="Proteomes" id="UP000319160">
    <property type="component" value="Unassembled WGS sequence"/>
</dbReference>
<dbReference type="EMBL" id="VFLP01000030">
    <property type="protein sequence ID" value="TRX93336.1"/>
    <property type="molecule type" value="Genomic_DNA"/>
</dbReference>
<evidence type="ECO:0000256" key="3">
    <source>
        <dbReference type="ARBA" id="ARBA00022840"/>
    </source>
</evidence>
<protein>
    <recommendedName>
        <fullName evidence="4">tRNA synthetases class I catalytic domain-containing protein</fullName>
    </recommendedName>
</protein>
<gene>
    <name evidence="5" type="ORF">FHL15_005915</name>
</gene>
<name>A0A553HZE8_9PEZI</name>
<dbReference type="InterPro" id="IPR014729">
    <property type="entry name" value="Rossmann-like_a/b/a_fold"/>
</dbReference>
<keyword evidence="1" id="KW-0436">Ligase</keyword>
<evidence type="ECO:0000256" key="1">
    <source>
        <dbReference type="ARBA" id="ARBA00022598"/>
    </source>
</evidence>
<evidence type="ECO:0000313" key="5">
    <source>
        <dbReference type="EMBL" id="TRX93336.1"/>
    </source>
</evidence>
<dbReference type="PANTHER" id="PTHR10890:SF3">
    <property type="entry name" value="CYSTEINE--TRNA LIGASE, CYTOPLASMIC"/>
    <property type="match status" value="1"/>
</dbReference>
<dbReference type="GO" id="GO:0005737">
    <property type="term" value="C:cytoplasm"/>
    <property type="evidence" value="ECO:0007669"/>
    <property type="project" value="TreeGrafter"/>
</dbReference>
<dbReference type="Pfam" id="PF01406">
    <property type="entry name" value="tRNA-synt_1e"/>
    <property type="match status" value="1"/>
</dbReference>
<keyword evidence="6" id="KW-1185">Reference proteome</keyword>